<gene>
    <name evidence="2" type="ORF">CCAE0312_LOCUS10061</name>
</gene>
<organism evidence="2">
    <name type="scientific">Compsopogon caeruleus</name>
    <dbReference type="NCBI Taxonomy" id="31354"/>
    <lineage>
        <taxon>Eukaryota</taxon>
        <taxon>Rhodophyta</taxon>
        <taxon>Compsopogonophyceae</taxon>
        <taxon>Compsopogonales</taxon>
        <taxon>Compsopogonaceae</taxon>
        <taxon>Compsopogon</taxon>
    </lineage>
</organism>
<dbReference type="AlphaFoldDB" id="A0A7S1TJ27"/>
<accession>A0A7S1TJ27</accession>
<evidence type="ECO:0000313" key="2">
    <source>
        <dbReference type="EMBL" id="CAD9237961.1"/>
    </source>
</evidence>
<proteinExistence type="predicted"/>
<name>A0A7S1TJ27_9RHOD</name>
<dbReference type="EMBL" id="HBGH01018066">
    <property type="protein sequence ID" value="CAD9237961.1"/>
    <property type="molecule type" value="Transcribed_RNA"/>
</dbReference>
<evidence type="ECO:0000256" key="1">
    <source>
        <dbReference type="SAM" id="MobiDB-lite"/>
    </source>
</evidence>
<reference evidence="2" key="1">
    <citation type="submission" date="2021-01" db="EMBL/GenBank/DDBJ databases">
        <authorList>
            <person name="Corre E."/>
            <person name="Pelletier E."/>
            <person name="Niang G."/>
            <person name="Scheremetjew M."/>
            <person name="Finn R."/>
            <person name="Kale V."/>
            <person name="Holt S."/>
            <person name="Cochrane G."/>
            <person name="Meng A."/>
            <person name="Brown T."/>
            <person name="Cohen L."/>
        </authorList>
    </citation>
    <scope>NUCLEOTIDE SEQUENCE</scope>
    <source>
        <strain evidence="2">SAG 36.94</strain>
    </source>
</reference>
<protein>
    <submittedName>
        <fullName evidence="2">Uncharacterized protein</fullName>
    </submittedName>
</protein>
<sequence>MGASSYTSPLANISRNQEMLRMREVEPPHYLCVGGQICRRSSRHCDVPRGSDGVPNSHILRHPSLLSFPTHDVLERPNLREQTIPNATGRSSITDSTLSSTS</sequence>
<feature type="region of interest" description="Disordered" evidence="1">
    <location>
        <begin position="79"/>
        <end position="102"/>
    </location>
</feature>
<feature type="compositionally biased region" description="Polar residues" evidence="1">
    <location>
        <begin position="80"/>
        <end position="90"/>
    </location>
</feature>
<feature type="compositionally biased region" description="Low complexity" evidence="1">
    <location>
        <begin position="91"/>
        <end position="102"/>
    </location>
</feature>